<dbReference type="Pfam" id="PF00534">
    <property type="entry name" value="Glycos_transf_1"/>
    <property type="match status" value="1"/>
</dbReference>
<dbReference type="PANTHER" id="PTHR12526">
    <property type="entry name" value="GLYCOSYLTRANSFERASE"/>
    <property type="match status" value="1"/>
</dbReference>
<name>A0A212JH09_9BACT</name>
<organism evidence="2">
    <name type="scientific">uncultured Dysgonomonas sp</name>
    <dbReference type="NCBI Taxonomy" id="206096"/>
    <lineage>
        <taxon>Bacteria</taxon>
        <taxon>Pseudomonadati</taxon>
        <taxon>Bacteroidota</taxon>
        <taxon>Bacteroidia</taxon>
        <taxon>Bacteroidales</taxon>
        <taxon>Dysgonomonadaceae</taxon>
        <taxon>Dysgonomonas</taxon>
        <taxon>environmental samples</taxon>
    </lineage>
</organism>
<dbReference type="RefSeq" id="WP_296940947.1">
    <property type="nucleotide sequence ID" value="NZ_LT599032.1"/>
</dbReference>
<dbReference type="Gene3D" id="3.40.50.2000">
    <property type="entry name" value="Glycogen Phosphorylase B"/>
    <property type="match status" value="2"/>
</dbReference>
<sequence>MKKLKILYINNYSCDESAYNQVKNKRYPSNHLWGVCELREKGHHVEFIDMNHPQIKGKKNIIKKLIYKVQKKIYFGKIFRKYKNYDVVYSSQTDLSQTYFFAKSKKKGLCNPIMIAVLHHPGAYIPYSESYDKMIFISKPVLDMRPDFRPIAEYAFWGPDLNFYNYWKNKNVSNRHIESPNELIFVSNGKTRRDNNAFLSAASELDANVIIVCDSTCTPEQKYFSNDKFEIITSSQIGDTISNVDNISLLSKTDIMVIPINIESDVLCGLTSFVDALAMGMPIIMSDNTLMGIDIESEGFGFIYKTGDYKDLKKKMMMFYDDPGLVKKMGEKALNFGKKHSFSNFVAKLEEVINSSQPN</sequence>
<feature type="domain" description="Glycosyl transferase family 1" evidence="1">
    <location>
        <begin position="173"/>
        <end position="333"/>
    </location>
</feature>
<dbReference type="AlphaFoldDB" id="A0A212JH09"/>
<protein>
    <recommendedName>
        <fullName evidence="1">Glycosyl transferase family 1 domain-containing protein</fullName>
    </recommendedName>
</protein>
<reference evidence="2" key="1">
    <citation type="submission" date="2016-04" db="EMBL/GenBank/DDBJ databases">
        <authorList>
            <person name="Evans L.H."/>
            <person name="Alamgir A."/>
            <person name="Owens N."/>
            <person name="Weber N.D."/>
            <person name="Virtaneva K."/>
            <person name="Barbian K."/>
            <person name="Babar A."/>
            <person name="Rosenke K."/>
        </authorList>
    </citation>
    <scope>NUCLEOTIDE SEQUENCE</scope>
    <source>
        <strain evidence="2">86-1</strain>
    </source>
</reference>
<dbReference type="SUPFAM" id="SSF53756">
    <property type="entry name" value="UDP-Glycosyltransferase/glycogen phosphorylase"/>
    <property type="match status" value="1"/>
</dbReference>
<dbReference type="EMBL" id="FLUM01000001">
    <property type="protein sequence ID" value="SBV98704.1"/>
    <property type="molecule type" value="Genomic_DNA"/>
</dbReference>
<dbReference type="InterPro" id="IPR001296">
    <property type="entry name" value="Glyco_trans_1"/>
</dbReference>
<accession>A0A212JH09</accession>
<proteinExistence type="predicted"/>
<evidence type="ECO:0000313" key="2">
    <source>
        <dbReference type="EMBL" id="SBV98704.1"/>
    </source>
</evidence>
<evidence type="ECO:0000259" key="1">
    <source>
        <dbReference type="Pfam" id="PF00534"/>
    </source>
</evidence>
<gene>
    <name evidence="2" type="ORF">KL86DYS1_12243</name>
</gene>
<dbReference type="GO" id="GO:0016757">
    <property type="term" value="F:glycosyltransferase activity"/>
    <property type="evidence" value="ECO:0007669"/>
    <property type="project" value="InterPro"/>
</dbReference>